<proteinExistence type="predicted"/>
<dbReference type="AlphaFoldDB" id="A0A0E9X6T2"/>
<accession>A0A0E9X6T2</accession>
<name>A0A0E9X6T2_ANGAN</name>
<sequence length="64" mass="7681">MKGIMRPIYQSHIVFSIIFRLIFAHHFPLYNILVCDGNLGYFFYQRTKRSCLCSCSHFIHNLRL</sequence>
<feature type="transmembrane region" description="Helical" evidence="1">
    <location>
        <begin position="12"/>
        <end position="33"/>
    </location>
</feature>
<protein>
    <submittedName>
        <fullName evidence="2">Uncharacterized protein</fullName>
    </submittedName>
</protein>
<evidence type="ECO:0000313" key="2">
    <source>
        <dbReference type="EMBL" id="JAH98176.1"/>
    </source>
</evidence>
<evidence type="ECO:0000256" key="1">
    <source>
        <dbReference type="SAM" id="Phobius"/>
    </source>
</evidence>
<keyword evidence="1" id="KW-1133">Transmembrane helix</keyword>
<dbReference type="EMBL" id="GBXM01010401">
    <property type="protein sequence ID" value="JAH98176.1"/>
    <property type="molecule type" value="Transcribed_RNA"/>
</dbReference>
<reference evidence="2" key="2">
    <citation type="journal article" date="2015" name="Fish Shellfish Immunol.">
        <title>Early steps in the European eel (Anguilla anguilla)-Vibrio vulnificus interaction in the gills: Role of the RtxA13 toxin.</title>
        <authorList>
            <person name="Callol A."/>
            <person name="Pajuelo D."/>
            <person name="Ebbesson L."/>
            <person name="Teles M."/>
            <person name="MacKenzie S."/>
            <person name="Amaro C."/>
        </authorList>
    </citation>
    <scope>NUCLEOTIDE SEQUENCE</scope>
</reference>
<reference evidence="2" key="1">
    <citation type="submission" date="2014-11" db="EMBL/GenBank/DDBJ databases">
        <authorList>
            <person name="Amaro Gonzalez C."/>
        </authorList>
    </citation>
    <scope>NUCLEOTIDE SEQUENCE</scope>
</reference>
<organism evidence="2">
    <name type="scientific">Anguilla anguilla</name>
    <name type="common">European freshwater eel</name>
    <name type="synonym">Muraena anguilla</name>
    <dbReference type="NCBI Taxonomy" id="7936"/>
    <lineage>
        <taxon>Eukaryota</taxon>
        <taxon>Metazoa</taxon>
        <taxon>Chordata</taxon>
        <taxon>Craniata</taxon>
        <taxon>Vertebrata</taxon>
        <taxon>Euteleostomi</taxon>
        <taxon>Actinopterygii</taxon>
        <taxon>Neopterygii</taxon>
        <taxon>Teleostei</taxon>
        <taxon>Anguilliformes</taxon>
        <taxon>Anguillidae</taxon>
        <taxon>Anguilla</taxon>
    </lineage>
</organism>
<keyword evidence="1" id="KW-0812">Transmembrane</keyword>
<keyword evidence="1" id="KW-0472">Membrane</keyword>